<dbReference type="KEGG" id="shal:SHALO_3020"/>
<dbReference type="InterPro" id="IPR018841">
    <property type="entry name" value="DUF2442"/>
</dbReference>
<dbReference type="STRING" id="1193502.SHALO_3020"/>
<organism evidence="1 2">
    <name type="scientific">Sulfurospirillum halorespirans DSM 13726</name>
    <dbReference type="NCBI Taxonomy" id="1193502"/>
    <lineage>
        <taxon>Bacteria</taxon>
        <taxon>Pseudomonadati</taxon>
        <taxon>Campylobacterota</taxon>
        <taxon>Epsilonproteobacteria</taxon>
        <taxon>Campylobacterales</taxon>
        <taxon>Sulfurospirillaceae</taxon>
        <taxon>Sulfurospirillum</taxon>
    </lineage>
</organism>
<dbReference type="EMBL" id="CP017111">
    <property type="protein sequence ID" value="AOO66767.1"/>
    <property type="molecule type" value="Genomic_DNA"/>
</dbReference>
<keyword evidence="2" id="KW-1185">Reference proteome</keyword>
<gene>
    <name evidence="1" type="ORF">SHALO_3020</name>
</gene>
<dbReference type="SUPFAM" id="SSF143880">
    <property type="entry name" value="NE0471 N-terminal domain-like"/>
    <property type="match status" value="1"/>
</dbReference>
<dbReference type="Proteomes" id="UP000094609">
    <property type="component" value="Chromosome"/>
</dbReference>
<evidence type="ECO:0000313" key="1">
    <source>
        <dbReference type="EMBL" id="AOO66767.1"/>
    </source>
</evidence>
<evidence type="ECO:0008006" key="3">
    <source>
        <dbReference type="Google" id="ProtNLM"/>
    </source>
</evidence>
<dbReference type="Gene3D" id="3.30.2020.10">
    <property type="entry name" value="NE0471-like N-terminal domain"/>
    <property type="match status" value="1"/>
</dbReference>
<dbReference type="Pfam" id="PF10387">
    <property type="entry name" value="DUF2442"/>
    <property type="match status" value="1"/>
</dbReference>
<evidence type="ECO:0000313" key="2">
    <source>
        <dbReference type="Proteomes" id="UP000094609"/>
    </source>
</evidence>
<proteinExistence type="predicted"/>
<dbReference type="AlphaFoldDB" id="A0A1D7TP54"/>
<sequence length="89" mass="10173">MINLIKIEPQNNYTLKLYFSDNSSGILDFTYMVKTQSSLTKPLESLDYFQACFIDFGALCWKNGLELSAESLYRKCKENGTFHINQASA</sequence>
<name>A0A1D7TP54_9BACT</name>
<dbReference type="InterPro" id="IPR036782">
    <property type="entry name" value="NE0471-like_N"/>
</dbReference>
<dbReference type="RefSeq" id="WP_069479264.1">
    <property type="nucleotide sequence ID" value="NZ_CP017111.1"/>
</dbReference>
<dbReference type="PATRIC" id="fig|1193502.14.peg.3053"/>
<protein>
    <recommendedName>
        <fullName evidence="3">DUF2442 domain-containing protein</fullName>
    </recommendedName>
</protein>
<reference evidence="2" key="1">
    <citation type="submission" date="2016-08" db="EMBL/GenBank/DDBJ databases">
        <title>Complete genome sequence of the organohalide-respiring Epsilonproteobacterium Sulfurospirillum halorespirans.</title>
        <authorList>
            <person name="Goris T."/>
            <person name="Zimmermann J."/>
            <person name="Schenz B."/>
            <person name="Lemos M."/>
            <person name="Hackermueller J."/>
            <person name="Diekert G."/>
        </authorList>
    </citation>
    <scope>NUCLEOTIDE SEQUENCE [LARGE SCALE GENOMIC DNA]</scope>
    <source>
        <strain>DSM 13726</strain>
        <strain evidence="2">PCE-M2</strain>
    </source>
</reference>
<accession>A0A1D7TP54</accession>